<dbReference type="GO" id="GO:0008199">
    <property type="term" value="F:ferric iron binding"/>
    <property type="evidence" value="ECO:0007669"/>
    <property type="project" value="InterPro"/>
</dbReference>
<dbReference type="GO" id="GO:0042802">
    <property type="term" value="F:identical protein binding"/>
    <property type="evidence" value="ECO:0007669"/>
    <property type="project" value="UniProtKB-ARBA"/>
</dbReference>
<dbReference type="Proteomes" id="UP000658225">
    <property type="component" value="Unassembled WGS sequence"/>
</dbReference>
<feature type="binding site" evidence="8">
    <location>
        <position position="127"/>
    </location>
    <ligand>
        <name>Fe cation</name>
        <dbReference type="ChEBI" id="CHEBI:24875"/>
        <label>1</label>
    </ligand>
</feature>
<keyword evidence="9" id="KW-0963">Cytoplasm</keyword>
<evidence type="ECO:0000256" key="4">
    <source>
        <dbReference type="ARBA" id="ARBA00022723"/>
    </source>
</evidence>
<proteinExistence type="inferred from homology"/>
<evidence type="ECO:0000256" key="5">
    <source>
        <dbReference type="ARBA" id="ARBA00023002"/>
    </source>
</evidence>
<evidence type="ECO:0000256" key="8">
    <source>
        <dbReference type="PIRSR" id="PIRSR601519-1"/>
    </source>
</evidence>
<dbReference type="Gene3D" id="1.20.1260.10">
    <property type="match status" value="1"/>
</dbReference>
<dbReference type="PANTHER" id="PTHR11431">
    <property type="entry name" value="FERRITIN"/>
    <property type="match status" value="1"/>
</dbReference>
<evidence type="ECO:0000256" key="2">
    <source>
        <dbReference type="ARBA" id="ARBA00006950"/>
    </source>
</evidence>
<keyword evidence="12" id="KW-1185">Reference proteome</keyword>
<evidence type="ECO:0000256" key="6">
    <source>
        <dbReference type="ARBA" id="ARBA00023004"/>
    </source>
</evidence>
<dbReference type="InterPro" id="IPR009040">
    <property type="entry name" value="Ferritin-like_diiron"/>
</dbReference>
<dbReference type="InterPro" id="IPR001519">
    <property type="entry name" value="Ferritin"/>
</dbReference>
<comment type="catalytic activity">
    <reaction evidence="7 9">
        <text>4 Fe(2+) + O2 + 6 H2O = 4 iron(III) oxide-hydroxide + 12 H(+)</text>
        <dbReference type="Rhea" id="RHEA:11972"/>
        <dbReference type="ChEBI" id="CHEBI:15377"/>
        <dbReference type="ChEBI" id="CHEBI:15378"/>
        <dbReference type="ChEBI" id="CHEBI:15379"/>
        <dbReference type="ChEBI" id="CHEBI:29033"/>
        <dbReference type="ChEBI" id="CHEBI:78619"/>
        <dbReference type="EC" id="1.16.3.2"/>
    </reaction>
</comment>
<dbReference type="GO" id="GO:0006879">
    <property type="term" value="P:intracellular iron ion homeostasis"/>
    <property type="evidence" value="ECO:0007669"/>
    <property type="project" value="UniProtKB-KW"/>
</dbReference>
<dbReference type="RefSeq" id="WP_192599241.1">
    <property type="nucleotide sequence ID" value="NZ_JADBEL010000014.1"/>
</dbReference>
<evidence type="ECO:0000256" key="1">
    <source>
        <dbReference type="ARBA" id="ARBA00002485"/>
    </source>
</evidence>
<keyword evidence="4 8" id="KW-0479">Metal-binding</keyword>
<dbReference type="FunFam" id="1.20.1260.10:FF:000001">
    <property type="entry name" value="Non-heme ferritin"/>
    <property type="match status" value="1"/>
</dbReference>
<dbReference type="Pfam" id="PF00210">
    <property type="entry name" value="Ferritin"/>
    <property type="match status" value="1"/>
</dbReference>
<organism evidence="11 12">
    <name type="scientific">Sporosarcina limicola</name>
    <dbReference type="NCBI Taxonomy" id="34101"/>
    <lineage>
        <taxon>Bacteria</taxon>
        <taxon>Bacillati</taxon>
        <taxon>Bacillota</taxon>
        <taxon>Bacilli</taxon>
        <taxon>Bacillales</taxon>
        <taxon>Caryophanaceae</taxon>
        <taxon>Sporosarcina</taxon>
    </lineage>
</organism>
<dbReference type="PANTHER" id="PTHR11431:SF127">
    <property type="entry name" value="BACTERIAL NON-HEME FERRITIN"/>
    <property type="match status" value="1"/>
</dbReference>
<comment type="similarity">
    <text evidence="2 9">Belongs to the ferritin family. Prokaryotic subfamily.</text>
</comment>
<dbReference type="GO" id="GO:0004322">
    <property type="term" value="F:ferroxidase activity"/>
    <property type="evidence" value="ECO:0007669"/>
    <property type="project" value="TreeGrafter"/>
</dbReference>
<dbReference type="InterPro" id="IPR008331">
    <property type="entry name" value="Ferritin_DPS_dom"/>
</dbReference>
<reference evidence="11" key="1">
    <citation type="submission" date="2020-10" db="EMBL/GenBank/DDBJ databases">
        <title>Genomic Encyclopedia of Type Strains, Phase IV (KMG-IV): sequencing the most valuable type-strain genomes for metagenomic binning, comparative biology and taxonomic classification.</title>
        <authorList>
            <person name="Goeker M."/>
        </authorList>
    </citation>
    <scope>NUCLEOTIDE SEQUENCE</scope>
    <source>
        <strain evidence="11">DSM 13886</strain>
    </source>
</reference>
<dbReference type="InterPro" id="IPR041719">
    <property type="entry name" value="Ferritin_prok"/>
</dbReference>
<accession>A0A927MIY6</accession>
<name>A0A927MIY6_9BACL</name>
<evidence type="ECO:0000256" key="3">
    <source>
        <dbReference type="ARBA" id="ARBA00022434"/>
    </source>
</evidence>
<dbReference type="PROSITE" id="PS50905">
    <property type="entry name" value="FERRITIN_LIKE"/>
    <property type="match status" value="1"/>
</dbReference>
<comment type="caution">
    <text evidence="11">The sequence shown here is derived from an EMBL/GenBank/DDBJ whole genome shotgun (WGS) entry which is preliminary data.</text>
</comment>
<protein>
    <recommendedName>
        <fullName evidence="9">Ferritin</fullName>
        <ecNumber evidence="9">1.16.3.2</ecNumber>
    </recommendedName>
</protein>
<dbReference type="GO" id="GO:0006826">
    <property type="term" value="P:iron ion transport"/>
    <property type="evidence" value="ECO:0007669"/>
    <property type="project" value="InterPro"/>
</dbReference>
<dbReference type="GO" id="GO:0008198">
    <property type="term" value="F:ferrous iron binding"/>
    <property type="evidence" value="ECO:0007669"/>
    <property type="project" value="TreeGrafter"/>
</dbReference>
<dbReference type="InterPro" id="IPR009078">
    <property type="entry name" value="Ferritin-like_SF"/>
</dbReference>
<comment type="subcellular location">
    <subcellularLocation>
        <location evidence="9">Cytoplasm</location>
    </subcellularLocation>
</comment>
<dbReference type="EC" id="1.16.3.2" evidence="9"/>
<feature type="binding site" evidence="8">
    <location>
        <position position="94"/>
    </location>
    <ligand>
        <name>Fe cation</name>
        <dbReference type="ChEBI" id="CHEBI:24875"/>
        <label>1</label>
    </ligand>
</feature>
<gene>
    <name evidence="11" type="ORF">H4683_002650</name>
</gene>
<feature type="binding site" evidence="8">
    <location>
        <position position="53"/>
    </location>
    <ligand>
        <name>Fe cation</name>
        <dbReference type="ChEBI" id="CHEBI:24875"/>
        <label>1</label>
    </ligand>
</feature>
<evidence type="ECO:0000313" key="12">
    <source>
        <dbReference type="Proteomes" id="UP000658225"/>
    </source>
</evidence>
<evidence type="ECO:0000256" key="9">
    <source>
        <dbReference type="RuleBase" id="RU361145"/>
    </source>
</evidence>
<dbReference type="EMBL" id="JADBEL010000014">
    <property type="protein sequence ID" value="MBE1555530.1"/>
    <property type="molecule type" value="Genomic_DNA"/>
</dbReference>
<keyword evidence="3 9" id="KW-0409">Iron storage</keyword>
<comment type="function">
    <text evidence="1 9">Iron-storage protein.</text>
</comment>
<evidence type="ECO:0000256" key="7">
    <source>
        <dbReference type="ARBA" id="ARBA00048035"/>
    </source>
</evidence>
<evidence type="ECO:0000313" key="11">
    <source>
        <dbReference type="EMBL" id="MBE1555530.1"/>
    </source>
</evidence>
<dbReference type="AlphaFoldDB" id="A0A927MIY6"/>
<dbReference type="SUPFAM" id="SSF47240">
    <property type="entry name" value="Ferritin-like"/>
    <property type="match status" value="1"/>
</dbReference>
<dbReference type="InterPro" id="IPR012347">
    <property type="entry name" value="Ferritin-like"/>
</dbReference>
<dbReference type="GO" id="GO:0005829">
    <property type="term" value="C:cytosol"/>
    <property type="evidence" value="ECO:0007669"/>
    <property type="project" value="TreeGrafter"/>
</dbReference>
<feature type="binding site" evidence="8">
    <location>
        <position position="50"/>
    </location>
    <ligand>
        <name>Fe cation</name>
        <dbReference type="ChEBI" id="CHEBI:24875"/>
        <label>1</label>
    </ligand>
</feature>
<feature type="binding site" evidence="8">
    <location>
        <position position="17"/>
    </location>
    <ligand>
        <name>Fe cation</name>
        <dbReference type="ChEBI" id="CHEBI:24875"/>
        <label>1</label>
    </ligand>
</feature>
<sequence>MLSSKIADALNRQMNNEFDAAQAYLAMGAYCEHNNYGGFANFYLQQAEEERFHGMKIYQYLNNRGVHAKFSSITEPKTDFKSVLDTFESALQQEKSVTKNFYLLTDLAWEEKEHATISFLKWFLDEQVEEEASIDTHIEYLKRIGEDKNALFLYEKELGQRVFTPDNA</sequence>
<evidence type="ECO:0000259" key="10">
    <source>
        <dbReference type="PROSITE" id="PS50905"/>
    </source>
</evidence>
<keyword evidence="6 8" id="KW-0408">Iron</keyword>
<feature type="domain" description="Ferritin-like diiron" evidence="10">
    <location>
        <begin position="1"/>
        <end position="145"/>
    </location>
</feature>
<dbReference type="CDD" id="cd01055">
    <property type="entry name" value="Nonheme_Ferritin"/>
    <property type="match status" value="1"/>
</dbReference>
<keyword evidence="5 11" id="KW-0560">Oxidoreductase</keyword>